<evidence type="ECO:0000259" key="5">
    <source>
        <dbReference type="Pfam" id="PF04755"/>
    </source>
</evidence>
<dbReference type="Pfam" id="PF04755">
    <property type="entry name" value="PAP_fibrillin"/>
    <property type="match status" value="2"/>
</dbReference>
<reference evidence="6 7" key="1">
    <citation type="journal article" date="2010" name="Nature">
        <title>The Ectocarpus genome and the independent evolution of multicellularity in brown algae.</title>
        <authorList>
            <person name="Cock J.M."/>
            <person name="Sterck L."/>
            <person name="Rouze P."/>
            <person name="Scornet D."/>
            <person name="Allen A.E."/>
            <person name="Amoutzias G."/>
            <person name="Anthouard V."/>
            <person name="Artiguenave F."/>
            <person name="Aury J.M."/>
            <person name="Badger J.H."/>
            <person name="Beszteri B."/>
            <person name="Billiau K."/>
            <person name="Bonnet E."/>
            <person name="Bothwell J.H."/>
            <person name="Bowler C."/>
            <person name="Boyen C."/>
            <person name="Brownlee C."/>
            <person name="Carrano C.J."/>
            <person name="Charrier B."/>
            <person name="Cho G.Y."/>
            <person name="Coelho S.M."/>
            <person name="Collen J."/>
            <person name="Corre E."/>
            <person name="Da Silva C."/>
            <person name="Delage L."/>
            <person name="Delaroque N."/>
            <person name="Dittami S.M."/>
            <person name="Doulbeau S."/>
            <person name="Elias M."/>
            <person name="Farnham G."/>
            <person name="Gachon C.M."/>
            <person name="Gschloessl B."/>
            <person name="Heesch S."/>
            <person name="Jabbari K."/>
            <person name="Jubin C."/>
            <person name="Kawai H."/>
            <person name="Kimura K."/>
            <person name="Kloareg B."/>
            <person name="Kupper F.C."/>
            <person name="Lang D."/>
            <person name="Le Bail A."/>
            <person name="Leblanc C."/>
            <person name="Lerouge P."/>
            <person name="Lohr M."/>
            <person name="Lopez P.J."/>
            <person name="Martens C."/>
            <person name="Maumus F."/>
            <person name="Michel G."/>
            <person name="Miranda-Saavedra D."/>
            <person name="Morales J."/>
            <person name="Moreau H."/>
            <person name="Motomura T."/>
            <person name="Nagasato C."/>
            <person name="Napoli C.A."/>
            <person name="Nelson D.R."/>
            <person name="Nyvall-Collen P."/>
            <person name="Peters A.F."/>
            <person name="Pommier C."/>
            <person name="Potin P."/>
            <person name="Poulain J."/>
            <person name="Quesneville H."/>
            <person name="Read B."/>
            <person name="Rensing S.A."/>
            <person name="Ritter A."/>
            <person name="Rousvoal S."/>
            <person name="Samanta M."/>
            <person name="Samson G."/>
            <person name="Schroeder D.C."/>
            <person name="Segurens B."/>
            <person name="Strittmatter M."/>
            <person name="Tonon T."/>
            <person name="Tregear J.W."/>
            <person name="Valentin K."/>
            <person name="von Dassow P."/>
            <person name="Yamagishi T."/>
            <person name="Van de Peer Y."/>
            <person name="Wincker P."/>
        </authorList>
    </citation>
    <scope>NUCLEOTIDE SEQUENCE [LARGE SCALE GENOMIC DNA]</scope>
    <source>
        <strain evidence="7">Ec32 / CCAP1310/4</strain>
    </source>
</reference>
<evidence type="ECO:0000256" key="3">
    <source>
        <dbReference type="SAM" id="MobiDB-lite"/>
    </source>
</evidence>
<evidence type="ECO:0000313" key="7">
    <source>
        <dbReference type="Proteomes" id="UP000002630"/>
    </source>
</evidence>
<evidence type="ECO:0000256" key="2">
    <source>
        <dbReference type="ARBA" id="ARBA00022640"/>
    </source>
</evidence>
<name>D7FI51_ECTSI</name>
<dbReference type="InterPro" id="IPR006843">
    <property type="entry name" value="PAP/fibrillin_dom"/>
</dbReference>
<feature type="region of interest" description="Disordered" evidence="3">
    <location>
        <begin position="59"/>
        <end position="83"/>
    </location>
</feature>
<organism evidence="6 7">
    <name type="scientific">Ectocarpus siliculosus</name>
    <name type="common">Brown alga</name>
    <name type="synonym">Conferva siliculosa</name>
    <dbReference type="NCBI Taxonomy" id="2880"/>
    <lineage>
        <taxon>Eukaryota</taxon>
        <taxon>Sar</taxon>
        <taxon>Stramenopiles</taxon>
        <taxon>Ochrophyta</taxon>
        <taxon>PX clade</taxon>
        <taxon>Phaeophyceae</taxon>
        <taxon>Ectocarpales</taxon>
        <taxon>Ectocarpaceae</taxon>
        <taxon>Ectocarpus</taxon>
    </lineage>
</organism>
<keyword evidence="4" id="KW-0732">Signal</keyword>
<dbReference type="eggNOG" id="ENOG502QUCQ">
    <property type="taxonomic scope" value="Eukaryota"/>
</dbReference>
<keyword evidence="2" id="KW-0934">Plastid</keyword>
<dbReference type="OrthoDB" id="348976at2759"/>
<proteinExistence type="predicted"/>
<dbReference type="Proteomes" id="UP000002630">
    <property type="component" value="Unassembled WGS sequence"/>
</dbReference>
<dbReference type="EMBL" id="FN649760">
    <property type="protein sequence ID" value="CBJ28677.1"/>
    <property type="molecule type" value="Genomic_DNA"/>
</dbReference>
<feature type="domain" description="Plastid lipid-associated protein/fibrillin conserved" evidence="5">
    <location>
        <begin position="280"/>
        <end position="320"/>
    </location>
</feature>
<dbReference type="InParanoid" id="D7FI51"/>
<dbReference type="GO" id="GO:0009536">
    <property type="term" value="C:plastid"/>
    <property type="evidence" value="ECO:0007669"/>
    <property type="project" value="UniProtKB-SubCell"/>
</dbReference>
<dbReference type="InterPro" id="IPR039633">
    <property type="entry name" value="PAP"/>
</dbReference>
<keyword evidence="7" id="KW-1185">Reference proteome</keyword>
<evidence type="ECO:0000313" key="6">
    <source>
        <dbReference type="EMBL" id="CBJ28677.1"/>
    </source>
</evidence>
<feature type="signal peptide" evidence="4">
    <location>
        <begin position="1"/>
        <end position="20"/>
    </location>
</feature>
<accession>D7FI51</accession>
<comment type="subcellular location">
    <subcellularLocation>
        <location evidence="1">Plastid</location>
    </subcellularLocation>
</comment>
<sequence length="329" mass="34973">MLAHCTTALVLLGLPLGIQGFVPSLANNAAGANNGAATTPTPGTTAAATGCRRWQHEHRIASGSSSCRAPPAHAHRAAPRPASPASLPEYFMALFGGNKGSSATRASKAEELEADLLSAIKGVQGRGRDVTQEQRELVDKAVEALESDGGAPNAASSPLVDGSWRLIFTTTPGTASPVQRSFVGVDGFAIYQDIDLFSEVPPTVTNVVDFGPRVGQLRVTALASTPSRPMEGFVPRKGDGRFFGLNILGVSQTTPPEDPSRRIDFQFDEAGFDFEALPFNIPYPVPFRLFGDEVKGWIDVTYLSERLRIARGNKGTLFVLQRPPSPPPP</sequence>
<evidence type="ECO:0000256" key="4">
    <source>
        <dbReference type="SAM" id="SignalP"/>
    </source>
</evidence>
<dbReference type="AlphaFoldDB" id="D7FI51"/>
<feature type="domain" description="Plastid lipid-associated protein/fibrillin conserved" evidence="5">
    <location>
        <begin position="111"/>
        <end position="220"/>
    </location>
</feature>
<dbReference type="PANTHER" id="PTHR31906">
    <property type="entry name" value="PLASTID-LIPID-ASSOCIATED PROTEIN 4, CHLOROPLASTIC-RELATED"/>
    <property type="match status" value="1"/>
</dbReference>
<feature type="chain" id="PRO_5003095221" description="Plastid lipid-associated protein/fibrillin conserved domain-containing protein" evidence="4">
    <location>
        <begin position="21"/>
        <end position="329"/>
    </location>
</feature>
<evidence type="ECO:0000256" key="1">
    <source>
        <dbReference type="ARBA" id="ARBA00004474"/>
    </source>
</evidence>
<gene>
    <name evidence="6" type="ORF">Esi_0117_0061</name>
</gene>
<protein>
    <recommendedName>
        <fullName evidence="5">Plastid lipid-associated protein/fibrillin conserved domain-containing protein</fullName>
    </recommendedName>
</protein>